<evidence type="ECO:0000256" key="4">
    <source>
        <dbReference type="SAM" id="MobiDB-lite"/>
    </source>
</evidence>
<dbReference type="InterPro" id="IPR051531">
    <property type="entry name" value="N-acetyltransferase"/>
</dbReference>
<dbReference type="Proteomes" id="UP000823907">
    <property type="component" value="Unassembled WGS sequence"/>
</dbReference>
<evidence type="ECO:0000313" key="6">
    <source>
        <dbReference type="EMBL" id="HJD49563.1"/>
    </source>
</evidence>
<evidence type="ECO:0000313" key="7">
    <source>
        <dbReference type="Proteomes" id="UP000823907"/>
    </source>
</evidence>
<keyword evidence="2" id="KW-0012">Acyltransferase</keyword>
<evidence type="ECO:0000256" key="3">
    <source>
        <dbReference type="ARBA" id="ARBA00038502"/>
    </source>
</evidence>
<dbReference type="InterPro" id="IPR000182">
    <property type="entry name" value="GNAT_dom"/>
</dbReference>
<dbReference type="AlphaFoldDB" id="A0A9D2UBY2"/>
<evidence type="ECO:0000256" key="1">
    <source>
        <dbReference type="ARBA" id="ARBA00022679"/>
    </source>
</evidence>
<name>A0A9D2UBY2_9CORY</name>
<dbReference type="InterPro" id="IPR016181">
    <property type="entry name" value="Acyl_CoA_acyltransferase"/>
</dbReference>
<comment type="similarity">
    <text evidence="3">Belongs to the acetyltransferase family. RimJ subfamily.</text>
</comment>
<dbReference type="GO" id="GO:0005737">
    <property type="term" value="C:cytoplasm"/>
    <property type="evidence" value="ECO:0007669"/>
    <property type="project" value="TreeGrafter"/>
</dbReference>
<feature type="domain" description="N-acetyltransferase" evidence="5">
    <location>
        <begin position="80"/>
        <end position="237"/>
    </location>
</feature>
<proteinExistence type="inferred from homology"/>
<feature type="region of interest" description="Disordered" evidence="4">
    <location>
        <begin position="19"/>
        <end position="65"/>
    </location>
</feature>
<dbReference type="Gene3D" id="3.40.630.30">
    <property type="match status" value="1"/>
</dbReference>
<evidence type="ECO:0000259" key="5">
    <source>
        <dbReference type="PROSITE" id="PS51186"/>
    </source>
</evidence>
<reference evidence="6" key="2">
    <citation type="submission" date="2021-04" db="EMBL/GenBank/DDBJ databases">
        <authorList>
            <person name="Gilroy R."/>
        </authorList>
    </citation>
    <scope>NUCLEOTIDE SEQUENCE</scope>
    <source>
        <strain evidence="6">5925</strain>
    </source>
</reference>
<dbReference type="Pfam" id="PF13302">
    <property type="entry name" value="Acetyltransf_3"/>
    <property type="match status" value="1"/>
</dbReference>
<protein>
    <submittedName>
        <fullName evidence="6">GNAT family N-acetyltransferase</fullName>
    </submittedName>
</protein>
<organism evidence="6 7">
    <name type="scientific">Candidatus Corynebacterium intestinavium</name>
    <dbReference type="NCBI Taxonomy" id="2838531"/>
    <lineage>
        <taxon>Bacteria</taxon>
        <taxon>Bacillati</taxon>
        <taxon>Actinomycetota</taxon>
        <taxon>Actinomycetes</taxon>
        <taxon>Mycobacteriales</taxon>
        <taxon>Corynebacteriaceae</taxon>
        <taxon>Corynebacterium</taxon>
    </lineage>
</organism>
<evidence type="ECO:0000256" key="2">
    <source>
        <dbReference type="ARBA" id="ARBA00023315"/>
    </source>
</evidence>
<dbReference type="PROSITE" id="PS51186">
    <property type="entry name" value="GNAT"/>
    <property type="match status" value="1"/>
</dbReference>
<dbReference type="GO" id="GO:0008999">
    <property type="term" value="F:protein-N-terminal-alanine acetyltransferase activity"/>
    <property type="evidence" value="ECO:0007669"/>
    <property type="project" value="TreeGrafter"/>
</dbReference>
<dbReference type="SUPFAM" id="SSF55729">
    <property type="entry name" value="Acyl-CoA N-acyltransferases (Nat)"/>
    <property type="match status" value="1"/>
</dbReference>
<sequence>MELDRRLARGNGARWRVPTVWLPPAHQRPGSVPGAASRTATSAAPARGVHQTSEHPHGQSSAELPVRLRELRRSDGASWRAFRIADEHLLRPVEPTVATSWEEAHSPKMWRQTYRGLKFAERQGIAMSLAIEVAGEFAGQLTLGNMQYGTIGNCWIGYWVHSRWQGRGVATAAVALGTDLAMLGLGLHRVEATVMEDNPASRRVLENTGYRVEGRLQRNLHIDGQWTDHLLVAQTIEELGPGITQRLASQGRFRVD</sequence>
<gene>
    <name evidence="6" type="ORF">H9907_05640</name>
</gene>
<keyword evidence="1" id="KW-0808">Transferase</keyword>
<dbReference type="PANTHER" id="PTHR43792">
    <property type="entry name" value="GNAT FAMILY, PUTATIVE (AFU_ORTHOLOGUE AFUA_3G00765)-RELATED-RELATED"/>
    <property type="match status" value="1"/>
</dbReference>
<dbReference type="EMBL" id="DWUR01000095">
    <property type="protein sequence ID" value="HJD49563.1"/>
    <property type="molecule type" value="Genomic_DNA"/>
</dbReference>
<feature type="compositionally biased region" description="Low complexity" evidence="4">
    <location>
        <begin position="33"/>
        <end position="48"/>
    </location>
</feature>
<reference evidence="6" key="1">
    <citation type="journal article" date="2021" name="PeerJ">
        <title>Extensive microbial diversity within the chicken gut microbiome revealed by metagenomics and culture.</title>
        <authorList>
            <person name="Gilroy R."/>
            <person name="Ravi A."/>
            <person name="Getino M."/>
            <person name="Pursley I."/>
            <person name="Horton D.L."/>
            <person name="Alikhan N.F."/>
            <person name="Baker D."/>
            <person name="Gharbi K."/>
            <person name="Hall N."/>
            <person name="Watson M."/>
            <person name="Adriaenssens E.M."/>
            <person name="Foster-Nyarko E."/>
            <person name="Jarju S."/>
            <person name="Secka A."/>
            <person name="Antonio M."/>
            <person name="Oren A."/>
            <person name="Chaudhuri R.R."/>
            <person name="La Ragione R."/>
            <person name="Hildebrand F."/>
            <person name="Pallen M.J."/>
        </authorList>
    </citation>
    <scope>NUCLEOTIDE SEQUENCE</scope>
    <source>
        <strain evidence="6">5925</strain>
    </source>
</reference>
<comment type="caution">
    <text evidence="6">The sequence shown here is derived from an EMBL/GenBank/DDBJ whole genome shotgun (WGS) entry which is preliminary data.</text>
</comment>
<accession>A0A9D2UBY2</accession>
<dbReference type="PANTHER" id="PTHR43792:SF8">
    <property type="entry name" value="[RIBOSOMAL PROTEIN US5]-ALANINE N-ACETYLTRANSFERASE"/>
    <property type="match status" value="1"/>
</dbReference>